<keyword evidence="4" id="KW-1185">Reference proteome</keyword>
<gene>
    <name evidence="3" type="ORF">FHS27_006439</name>
</gene>
<keyword evidence="2" id="KW-0812">Transmembrane</keyword>
<evidence type="ECO:0000256" key="1">
    <source>
        <dbReference type="SAM" id="MobiDB-lite"/>
    </source>
</evidence>
<evidence type="ECO:0000313" key="3">
    <source>
        <dbReference type="EMBL" id="MBB3210591.1"/>
    </source>
</evidence>
<protein>
    <submittedName>
        <fullName evidence="3">Uncharacterized protein</fullName>
    </submittedName>
</protein>
<feature type="transmembrane region" description="Helical" evidence="2">
    <location>
        <begin position="23"/>
        <end position="41"/>
    </location>
</feature>
<feature type="region of interest" description="Disordered" evidence="1">
    <location>
        <begin position="90"/>
        <end position="148"/>
    </location>
</feature>
<comment type="caution">
    <text evidence="3">The sequence shown here is derived from an EMBL/GenBank/DDBJ whole genome shotgun (WGS) entry which is preliminary data.</text>
</comment>
<keyword evidence="2" id="KW-0472">Membrane</keyword>
<evidence type="ECO:0000256" key="2">
    <source>
        <dbReference type="SAM" id="Phobius"/>
    </source>
</evidence>
<organism evidence="3 4">
    <name type="scientific">Aporhodopirellula rubra</name>
    <dbReference type="NCBI Taxonomy" id="980271"/>
    <lineage>
        <taxon>Bacteria</taxon>
        <taxon>Pseudomonadati</taxon>
        <taxon>Planctomycetota</taxon>
        <taxon>Planctomycetia</taxon>
        <taxon>Pirellulales</taxon>
        <taxon>Pirellulaceae</taxon>
        <taxon>Aporhodopirellula</taxon>
    </lineage>
</organism>
<feature type="transmembrane region" description="Helical" evidence="2">
    <location>
        <begin position="56"/>
        <end position="76"/>
    </location>
</feature>
<dbReference type="RefSeq" id="WP_184310013.1">
    <property type="nucleotide sequence ID" value="NZ_JACHXU010000044.1"/>
</dbReference>
<name>A0A7W5H9X9_9BACT</name>
<keyword evidence="2" id="KW-1133">Transmembrane helix</keyword>
<proteinExistence type="predicted"/>
<accession>A0A7W5H9X9</accession>
<dbReference type="Proteomes" id="UP000536179">
    <property type="component" value="Unassembled WGS sequence"/>
</dbReference>
<evidence type="ECO:0000313" key="4">
    <source>
        <dbReference type="Proteomes" id="UP000536179"/>
    </source>
</evidence>
<dbReference type="AlphaFoldDB" id="A0A7W5H9X9"/>
<sequence>MNETQEQLQRVTDIGNFSLKGKVLLAMSIVLFFSSVVYAAMQNPISAYDSRSGRRFFGFAFAAFAAGGFVAVAILLESMVQSIYKPGRNPFKPGDFSDPEDAGSSPTEAEQGEGMPSIPVAITSGANVTSPKEGPLADQADNVQDIVG</sequence>
<dbReference type="EMBL" id="JACHXU010000044">
    <property type="protein sequence ID" value="MBB3210591.1"/>
    <property type="molecule type" value="Genomic_DNA"/>
</dbReference>
<reference evidence="3 4" key="1">
    <citation type="submission" date="2020-08" db="EMBL/GenBank/DDBJ databases">
        <title>Genomic Encyclopedia of Type Strains, Phase III (KMG-III): the genomes of soil and plant-associated and newly described type strains.</title>
        <authorList>
            <person name="Whitman W."/>
        </authorList>
    </citation>
    <scope>NUCLEOTIDE SEQUENCE [LARGE SCALE GENOMIC DNA]</scope>
    <source>
        <strain evidence="3 4">CECT 8075</strain>
    </source>
</reference>